<dbReference type="Pfam" id="PF03171">
    <property type="entry name" value="2OG-FeII_Oxy"/>
    <property type="match status" value="1"/>
</dbReference>
<gene>
    <name evidence="6" type="ORF">G4B88_004447</name>
</gene>
<dbReference type="Gene3D" id="2.60.120.330">
    <property type="entry name" value="B-lactam Antibiotic, Isopenicillin N Synthase, Chain"/>
    <property type="match status" value="3"/>
</dbReference>
<dbReference type="PROSITE" id="PS51471">
    <property type="entry name" value="FE2OG_OXY"/>
    <property type="match status" value="1"/>
</dbReference>
<comment type="caution">
    <text evidence="6">The sequence shown here is derived from an EMBL/GenBank/DDBJ whole genome shotgun (WGS) entry which is preliminary data.</text>
</comment>
<dbReference type="GO" id="GO:0031418">
    <property type="term" value="F:L-ascorbic acid binding"/>
    <property type="evidence" value="ECO:0007669"/>
    <property type="project" value="UniProtKB-KW"/>
</dbReference>
<dbReference type="AlphaFoldDB" id="A0A7J6DUN1"/>
<evidence type="ECO:0000259" key="5">
    <source>
        <dbReference type="PROSITE" id="PS51471"/>
    </source>
</evidence>
<accession>A0A7J6DUN1</accession>
<keyword evidence="4" id="KW-0408">Iron</keyword>
<dbReference type="InterPro" id="IPR026992">
    <property type="entry name" value="DIOX_N"/>
</dbReference>
<dbReference type="SUPFAM" id="SSF51197">
    <property type="entry name" value="Clavaminate synthase-like"/>
    <property type="match status" value="2"/>
</dbReference>
<reference evidence="6 7" key="1">
    <citation type="journal article" date="2020" name="bioRxiv">
        <title>Sequence and annotation of 42 cannabis genomes reveals extensive copy number variation in cannabinoid synthesis and pathogen resistance genes.</title>
        <authorList>
            <person name="Mckernan K.J."/>
            <person name="Helbert Y."/>
            <person name="Kane L.T."/>
            <person name="Ebling H."/>
            <person name="Zhang L."/>
            <person name="Liu B."/>
            <person name="Eaton Z."/>
            <person name="Mclaughlin S."/>
            <person name="Kingan S."/>
            <person name="Baybayan P."/>
            <person name="Concepcion G."/>
            <person name="Jordan M."/>
            <person name="Riva A."/>
            <person name="Barbazuk W."/>
            <person name="Harkins T."/>
        </authorList>
    </citation>
    <scope>NUCLEOTIDE SEQUENCE [LARGE SCALE GENOMIC DNA]</scope>
    <source>
        <strain evidence="7">cv. Jamaican Lion 4</strain>
        <tissue evidence="6">Leaf</tissue>
    </source>
</reference>
<dbReference type="InterPro" id="IPR050295">
    <property type="entry name" value="Plant_2OG-oxidoreductases"/>
</dbReference>
<comment type="similarity">
    <text evidence="1">Belongs to the iron/ascorbate-dependent oxidoreductase family.</text>
</comment>
<dbReference type="Pfam" id="PF14226">
    <property type="entry name" value="DIOX_N"/>
    <property type="match status" value="2"/>
</dbReference>
<dbReference type="InterPro" id="IPR027443">
    <property type="entry name" value="IPNS-like_sf"/>
</dbReference>
<evidence type="ECO:0000256" key="3">
    <source>
        <dbReference type="ARBA" id="ARBA00022896"/>
    </source>
</evidence>
<dbReference type="InterPro" id="IPR044861">
    <property type="entry name" value="IPNS-like_FE2OG_OXY"/>
</dbReference>
<organism evidence="6 7">
    <name type="scientific">Cannabis sativa</name>
    <name type="common">Hemp</name>
    <name type="synonym">Marijuana</name>
    <dbReference type="NCBI Taxonomy" id="3483"/>
    <lineage>
        <taxon>Eukaryota</taxon>
        <taxon>Viridiplantae</taxon>
        <taxon>Streptophyta</taxon>
        <taxon>Embryophyta</taxon>
        <taxon>Tracheophyta</taxon>
        <taxon>Spermatophyta</taxon>
        <taxon>Magnoliopsida</taxon>
        <taxon>eudicotyledons</taxon>
        <taxon>Gunneridae</taxon>
        <taxon>Pentapetalae</taxon>
        <taxon>rosids</taxon>
        <taxon>fabids</taxon>
        <taxon>Rosales</taxon>
        <taxon>Cannabaceae</taxon>
        <taxon>Cannabis</taxon>
    </lineage>
</organism>
<name>A0A7J6DUN1_CANSA</name>
<keyword evidence="7" id="KW-1185">Reference proteome</keyword>
<keyword evidence="3" id="KW-0847">Vitamin C</keyword>
<dbReference type="FunFam" id="2.60.120.330:FF:000018">
    <property type="entry name" value="2-oxoglutarate (2OG) and Fe(II)-dependent oxygenase superfamily protein"/>
    <property type="match status" value="1"/>
</dbReference>
<keyword evidence="2" id="KW-0479">Metal-binding</keyword>
<protein>
    <recommendedName>
        <fullName evidence="5">Fe2OG dioxygenase domain-containing protein</fullName>
    </recommendedName>
</protein>
<sequence>MSNKFIAPTMAGLVLPHEEVSQGIDMNRDDPPKEFFVKESAFGAVDSSPPLIPIPVIDLSMLSTETELEKLRSALSTWGCFQAIGHGISSSFLDKVREMAKDFFLLPMEEKENCFREAYNNEGFGSDVILSKGQVFDWCNRLSLMVFPENQRKVNFWPENPKDFGETLIEYTMNIRSVRDVVLKATAKSLNLEEDMFLKQFGEKSTMRIRFNFYPPFHRVTTNAEHMRGSVAVLIEPDIEEEIGPVEGLVNEERPKMYKTVKNYGHFNYTCFQKESSKFIAPTMAGLVLPHEEVSQGIDMNRDDPPKEFFVKESAFGAMDSSPPLIPIPVIDLSMLSTETELEKLRSALSTWGCFQAIGHGISSSFLDKVREMAKDFFLLPMEEKENCFREAYNNEGFGSDVVLSKGQVFDWCNRLFLMVFPENQRKVNFWPENPKDFGETLIEYTMNIRSVRDVVFKATAKSLNLEEDMFLKHFGEKSTMRIRVNFYPPCPRTDKVLGLKPHSDRSGVTVLLQDKEVEGLQVFKDNQWSRVPIIPHALIIMTNGVMKSPVHRVTTNAEHMRGSVAVLIEPDIEEEIGPVEGLVNEERPKMYKTVKNYGHFNYTCFQKGIVPIDAVKL</sequence>
<evidence type="ECO:0000256" key="1">
    <source>
        <dbReference type="ARBA" id="ARBA00008056"/>
    </source>
</evidence>
<proteinExistence type="inferred from homology"/>
<evidence type="ECO:0000256" key="4">
    <source>
        <dbReference type="ARBA" id="ARBA00023004"/>
    </source>
</evidence>
<dbReference type="Proteomes" id="UP000583929">
    <property type="component" value="Unassembled WGS sequence"/>
</dbReference>
<evidence type="ECO:0000313" key="7">
    <source>
        <dbReference type="Proteomes" id="UP000583929"/>
    </source>
</evidence>
<dbReference type="PANTHER" id="PTHR47991">
    <property type="entry name" value="OXOGLUTARATE/IRON-DEPENDENT DIOXYGENASE"/>
    <property type="match status" value="1"/>
</dbReference>
<feature type="domain" description="Fe2OG dioxygenase" evidence="5">
    <location>
        <begin position="479"/>
        <end position="571"/>
    </location>
</feature>
<dbReference type="EMBL" id="JAATIQ010000619">
    <property type="protein sequence ID" value="KAF4349807.1"/>
    <property type="molecule type" value="Genomic_DNA"/>
</dbReference>
<dbReference type="GO" id="GO:0046872">
    <property type="term" value="F:metal ion binding"/>
    <property type="evidence" value="ECO:0007669"/>
    <property type="project" value="UniProtKB-KW"/>
</dbReference>
<dbReference type="InterPro" id="IPR005123">
    <property type="entry name" value="Oxoglu/Fe-dep_dioxygenase_dom"/>
</dbReference>
<evidence type="ECO:0000313" key="6">
    <source>
        <dbReference type="EMBL" id="KAF4349807.1"/>
    </source>
</evidence>
<evidence type="ECO:0000256" key="2">
    <source>
        <dbReference type="ARBA" id="ARBA00022723"/>
    </source>
</evidence>